<reference evidence="2 3" key="1">
    <citation type="submission" date="2019-06" db="EMBL/GenBank/DDBJ databases">
        <title>Whole genome shotgun sequence of Zoogloea ramigera NBRC 15342.</title>
        <authorList>
            <person name="Hosoyama A."/>
            <person name="Uohara A."/>
            <person name="Ohji S."/>
            <person name="Ichikawa N."/>
        </authorList>
    </citation>
    <scope>NUCLEOTIDE SEQUENCE [LARGE SCALE GENOMIC DNA]</scope>
    <source>
        <strain evidence="2 3">NBRC 15342</strain>
    </source>
</reference>
<dbReference type="Gene3D" id="2.30.30.830">
    <property type="match status" value="1"/>
</dbReference>
<evidence type="ECO:0000313" key="3">
    <source>
        <dbReference type="Proteomes" id="UP000318422"/>
    </source>
</evidence>
<sequence>MTTMRLTLLLPLAAALLVSGCGDQEDDLRAWMAEASKDLKPNLKPLPPIQQVVPVSYQGSGMSDPFKAAKLEPDKKSGMFVPDANRRREPLEAYPLESLKMVGVIIKQGQSHAIIAADKTLHQVRVGNYLGQNYGQITAISETEIALKELVEDQSGEWAERVSTLQLQEQAPQEAKK</sequence>
<dbReference type="EMBL" id="BJNV01000020">
    <property type="protein sequence ID" value="GEC95428.1"/>
    <property type="molecule type" value="Genomic_DNA"/>
</dbReference>
<evidence type="ECO:0000256" key="1">
    <source>
        <dbReference type="SAM" id="SignalP"/>
    </source>
</evidence>
<accession>A0A4Y4CR83</accession>
<keyword evidence="3" id="KW-1185">Reference proteome</keyword>
<evidence type="ECO:0000313" key="2">
    <source>
        <dbReference type="EMBL" id="GEC95428.1"/>
    </source>
</evidence>
<protein>
    <submittedName>
        <fullName evidence="2">Fimbrial protein</fullName>
    </submittedName>
</protein>
<dbReference type="PROSITE" id="PS51257">
    <property type="entry name" value="PROKAR_LIPOPROTEIN"/>
    <property type="match status" value="1"/>
</dbReference>
<dbReference type="AlphaFoldDB" id="A0A4Y4CR83"/>
<feature type="chain" id="PRO_5021311899" evidence="1">
    <location>
        <begin position="21"/>
        <end position="177"/>
    </location>
</feature>
<dbReference type="Proteomes" id="UP000318422">
    <property type="component" value="Unassembled WGS sequence"/>
</dbReference>
<comment type="caution">
    <text evidence="2">The sequence shown here is derived from an EMBL/GenBank/DDBJ whole genome shotgun (WGS) entry which is preliminary data.</text>
</comment>
<keyword evidence="1" id="KW-0732">Signal</keyword>
<feature type="signal peptide" evidence="1">
    <location>
        <begin position="1"/>
        <end position="20"/>
    </location>
</feature>
<organism evidence="2 3">
    <name type="scientific">Zoogloea ramigera</name>
    <dbReference type="NCBI Taxonomy" id="350"/>
    <lineage>
        <taxon>Bacteria</taxon>
        <taxon>Pseudomonadati</taxon>
        <taxon>Pseudomonadota</taxon>
        <taxon>Betaproteobacteria</taxon>
        <taxon>Rhodocyclales</taxon>
        <taxon>Zoogloeaceae</taxon>
        <taxon>Zoogloea</taxon>
    </lineage>
</organism>
<dbReference type="Pfam" id="PF04351">
    <property type="entry name" value="PilP"/>
    <property type="match status" value="1"/>
</dbReference>
<name>A0A4Y4CR83_ZOORA</name>
<dbReference type="PIRSF" id="PIRSF016481">
    <property type="entry name" value="Pilus_assembly_PilP"/>
    <property type="match status" value="1"/>
</dbReference>
<dbReference type="InterPro" id="IPR007446">
    <property type="entry name" value="PilP"/>
</dbReference>
<proteinExistence type="predicted"/>
<gene>
    <name evidence="2" type="primary">pilP</name>
    <name evidence="2" type="ORF">ZRA01_15010</name>
</gene>